<keyword evidence="9" id="KW-1185">Reference proteome</keyword>
<keyword evidence="4" id="KW-0904">Protein phosphatase</keyword>
<feature type="active site" description="Nucleophile" evidence="6">
    <location>
        <position position="9"/>
    </location>
</feature>
<evidence type="ECO:0000256" key="5">
    <source>
        <dbReference type="ARBA" id="ARBA00051722"/>
    </source>
</evidence>
<dbReference type="EMBL" id="LVJS01000021">
    <property type="protein sequence ID" value="KZC24727.1"/>
    <property type="molecule type" value="Genomic_DNA"/>
</dbReference>
<dbReference type="SUPFAM" id="SSF52788">
    <property type="entry name" value="Phosphotyrosine protein phosphatases I"/>
    <property type="match status" value="1"/>
</dbReference>
<dbReference type="InterPro" id="IPR050438">
    <property type="entry name" value="LMW_PTPase"/>
</dbReference>
<evidence type="ECO:0000256" key="2">
    <source>
        <dbReference type="ARBA" id="ARBA00013064"/>
    </source>
</evidence>
<comment type="similarity">
    <text evidence="1">Belongs to the low molecular weight phosphotyrosine protein phosphatase family.</text>
</comment>
<name>A0A154QKB8_9GAMM</name>
<evidence type="ECO:0000313" key="9">
    <source>
        <dbReference type="Proteomes" id="UP000076131"/>
    </source>
</evidence>
<dbReference type="InterPro" id="IPR023485">
    <property type="entry name" value="Ptyr_pPase"/>
</dbReference>
<dbReference type="STRING" id="416169.RHOFW104T7_07295"/>
<sequence length="144" mass="16082">MFKRILIVCTGNICRSPVAEYLFRQRMAGRDIEFASAGLGALVGSPMDATALQLLAENGIDGSMHRAHQLTPSILRAADLVLGMEKGHVAAMVRLAPEVHGKVYLFDKWLHGKDIPDPYRQQRKVFEHVHQIITQGISSWESYL</sequence>
<dbReference type="CDD" id="cd16343">
    <property type="entry name" value="LMWPTP"/>
    <property type="match status" value="1"/>
</dbReference>
<evidence type="ECO:0000259" key="7">
    <source>
        <dbReference type="SMART" id="SM00226"/>
    </source>
</evidence>
<reference evidence="8 9" key="1">
    <citation type="journal article" date="2016" name="MBio">
        <title>Lateral Gene Transfer in a Heavy Metal-Contaminated-Groundwater Microbial Community.</title>
        <authorList>
            <person name="Hemme C.L."/>
            <person name="Green S.J."/>
            <person name="Rishishwar L."/>
            <person name="Prakash O."/>
            <person name="Pettenato A."/>
            <person name="Chakraborty R."/>
            <person name="Deutschbauer A.M."/>
            <person name="Van Nostrand J.D."/>
            <person name="Wu L."/>
            <person name="He Z."/>
            <person name="Jordan I.K."/>
            <person name="Hazen T.C."/>
            <person name="Arkin A.P."/>
            <person name="Kostka J.E."/>
            <person name="Zhou J."/>
        </authorList>
    </citation>
    <scope>NUCLEOTIDE SEQUENCE [LARGE SCALE GENOMIC DNA]</scope>
    <source>
        <strain evidence="8 9">FW104-T7</strain>
    </source>
</reference>
<protein>
    <recommendedName>
        <fullName evidence="2">protein-tyrosine-phosphatase</fullName>
        <ecNumber evidence="2">3.1.3.48</ecNumber>
    </recommendedName>
</protein>
<feature type="domain" description="Phosphotyrosine protein phosphatase I" evidence="7">
    <location>
        <begin position="3"/>
        <end position="143"/>
    </location>
</feature>
<organism evidence="8 9">
    <name type="scientific">Rhodanobacter thiooxydans</name>
    <dbReference type="NCBI Taxonomy" id="416169"/>
    <lineage>
        <taxon>Bacteria</taxon>
        <taxon>Pseudomonadati</taxon>
        <taxon>Pseudomonadota</taxon>
        <taxon>Gammaproteobacteria</taxon>
        <taxon>Lysobacterales</taxon>
        <taxon>Rhodanobacteraceae</taxon>
        <taxon>Rhodanobacter</taxon>
    </lineage>
</organism>
<comment type="caution">
    <text evidence="8">The sequence shown here is derived from an EMBL/GenBank/DDBJ whole genome shotgun (WGS) entry which is preliminary data.</text>
</comment>
<evidence type="ECO:0000256" key="1">
    <source>
        <dbReference type="ARBA" id="ARBA00011063"/>
    </source>
</evidence>
<keyword evidence="3" id="KW-0378">Hydrolase</keyword>
<dbReference type="GO" id="GO:0004725">
    <property type="term" value="F:protein tyrosine phosphatase activity"/>
    <property type="evidence" value="ECO:0007669"/>
    <property type="project" value="UniProtKB-EC"/>
</dbReference>
<dbReference type="Proteomes" id="UP000076131">
    <property type="component" value="Unassembled WGS sequence"/>
</dbReference>
<comment type="catalytic activity">
    <reaction evidence="5">
        <text>O-phospho-L-tyrosyl-[protein] + H2O = L-tyrosyl-[protein] + phosphate</text>
        <dbReference type="Rhea" id="RHEA:10684"/>
        <dbReference type="Rhea" id="RHEA-COMP:10136"/>
        <dbReference type="Rhea" id="RHEA-COMP:20101"/>
        <dbReference type="ChEBI" id="CHEBI:15377"/>
        <dbReference type="ChEBI" id="CHEBI:43474"/>
        <dbReference type="ChEBI" id="CHEBI:46858"/>
        <dbReference type="ChEBI" id="CHEBI:61978"/>
        <dbReference type="EC" id="3.1.3.48"/>
    </reaction>
</comment>
<dbReference type="eggNOG" id="COG0394">
    <property type="taxonomic scope" value="Bacteria"/>
</dbReference>
<gene>
    <name evidence="8" type="ORF">RHOFW104T7_07295</name>
</gene>
<evidence type="ECO:0000256" key="3">
    <source>
        <dbReference type="ARBA" id="ARBA00022801"/>
    </source>
</evidence>
<proteinExistence type="inferred from homology"/>
<feature type="active site" evidence="6">
    <location>
        <position position="15"/>
    </location>
</feature>
<evidence type="ECO:0000256" key="4">
    <source>
        <dbReference type="ARBA" id="ARBA00022912"/>
    </source>
</evidence>
<feature type="active site" description="Proton donor" evidence="6">
    <location>
        <position position="117"/>
    </location>
</feature>
<dbReference type="InterPro" id="IPR017867">
    <property type="entry name" value="Tyr_phospatase_low_mol_wt"/>
</dbReference>
<dbReference type="Pfam" id="PF01451">
    <property type="entry name" value="LMWPc"/>
    <property type="match status" value="1"/>
</dbReference>
<dbReference type="EC" id="3.1.3.48" evidence="2"/>
<dbReference type="PANTHER" id="PTHR11717">
    <property type="entry name" value="LOW MOLECULAR WEIGHT PROTEIN TYROSINE PHOSPHATASE"/>
    <property type="match status" value="1"/>
</dbReference>
<evidence type="ECO:0000313" key="8">
    <source>
        <dbReference type="EMBL" id="KZC24727.1"/>
    </source>
</evidence>
<dbReference type="PANTHER" id="PTHR11717:SF31">
    <property type="entry name" value="LOW MOLECULAR WEIGHT PROTEIN-TYROSINE-PHOSPHATASE ETP-RELATED"/>
    <property type="match status" value="1"/>
</dbReference>
<dbReference type="AlphaFoldDB" id="A0A154QKB8"/>
<dbReference type="Gene3D" id="3.40.50.2300">
    <property type="match status" value="1"/>
</dbReference>
<dbReference type="InterPro" id="IPR036196">
    <property type="entry name" value="Ptyr_pPase_sf"/>
</dbReference>
<dbReference type="SMART" id="SM00226">
    <property type="entry name" value="LMWPc"/>
    <property type="match status" value="1"/>
</dbReference>
<accession>A0A154QKB8</accession>
<dbReference type="PRINTS" id="PR00719">
    <property type="entry name" value="LMWPTPASE"/>
</dbReference>
<evidence type="ECO:0000256" key="6">
    <source>
        <dbReference type="PIRSR" id="PIRSR617867-1"/>
    </source>
</evidence>